<protein>
    <submittedName>
        <fullName evidence="1">Uncharacterized protein</fullName>
    </submittedName>
</protein>
<keyword evidence="2" id="KW-1185">Reference proteome</keyword>
<dbReference type="AlphaFoldDB" id="A0A4Y2BSV5"/>
<accession>A0A4Y2BSV5</accession>
<organism evidence="1 2">
    <name type="scientific">Araneus ventricosus</name>
    <name type="common">Orbweaver spider</name>
    <name type="synonym">Epeira ventricosa</name>
    <dbReference type="NCBI Taxonomy" id="182803"/>
    <lineage>
        <taxon>Eukaryota</taxon>
        <taxon>Metazoa</taxon>
        <taxon>Ecdysozoa</taxon>
        <taxon>Arthropoda</taxon>
        <taxon>Chelicerata</taxon>
        <taxon>Arachnida</taxon>
        <taxon>Araneae</taxon>
        <taxon>Araneomorphae</taxon>
        <taxon>Entelegynae</taxon>
        <taxon>Araneoidea</taxon>
        <taxon>Araneidae</taxon>
        <taxon>Araneus</taxon>
    </lineage>
</organism>
<gene>
    <name evidence="1" type="ORF">AVEN_37743_1</name>
</gene>
<dbReference type="Proteomes" id="UP000499080">
    <property type="component" value="Unassembled WGS sequence"/>
</dbReference>
<sequence length="132" mass="14794">MFTLGSGSLCGFGSSALERSSRSKKIVMSLFQVAFIFLQSNKLSSKEEGDMSPVFCFSTRKFPDLLARFVKSRRGVCLIGKYKEKKYELPFSDVVGCIFCIWLLPCKWLAVGICRMLNQDVGVCSWEHVANG</sequence>
<reference evidence="1 2" key="1">
    <citation type="journal article" date="2019" name="Sci. Rep.">
        <title>Orb-weaving spider Araneus ventricosus genome elucidates the spidroin gene catalogue.</title>
        <authorList>
            <person name="Kono N."/>
            <person name="Nakamura H."/>
            <person name="Ohtoshi R."/>
            <person name="Moran D.A.P."/>
            <person name="Shinohara A."/>
            <person name="Yoshida Y."/>
            <person name="Fujiwara M."/>
            <person name="Mori M."/>
            <person name="Tomita M."/>
            <person name="Arakawa K."/>
        </authorList>
    </citation>
    <scope>NUCLEOTIDE SEQUENCE [LARGE SCALE GENOMIC DNA]</scope>
</reference>
<proteinExistence type="predicted"/>
<evidence type="ECO:0000313" key="2">
    <source>
        <dbReference type="Proteomes" id="UP000499080"/>
    </source>
</evidence>
<name>A0A4Y2BSV5_ARAVE</name>
<dbReference type="EMBL" id="BGPR01000110">
    <property type="protein sequence ID" value="GBL95292.1"/>
    <property type="molecule type" value="Genomic_DNA"/>
</dbReference>
<comment type="caution">
    <text evidence="1">The sequence shown here is derived from an EMBL/GenBank/DDBJ whole genome shotgun (WGS) entry which is preliminary data.</text>
</comment>
<evidence type="ECO:0000313" key="1">
    <source>
        <dbReference type="EMBL" id="GBL95292.1"/>
    </source>
</evidence>